<feature type="transmembrane region" description="Helical" evidence="1">
    <location>
        <begin position="5"/>
        <end position="23"/>
    </location>
</feature>
<feature type="transmembrane region" description="Helical" evidence="1">
    <location>
        <begin position="29"/>
        <end position="48"/>
    </location>
</feature>
<keyword evidence="1" id="KW-1133">Transmembrane helix</keyword>
<proteinExistence type="predicted"/>
<dbReference type="EMBL" id="BOQE01000001">
    <property type="protein sequence ID" value="GIM48250.1"/>
    <property type="molecule type" value="Genomic_DNA"/>
</dbReference>
<organism evidence="2 3">
    <name type="scientific">Collibacillus ludicampi</name>
    <dbReference type="NCBI Taxonomy" id="2771369"/>
    <lineage>
        <taxon>Bacteria</taxon>
        <taxon>Bacillati</taxon>
        <taxon>Bacillota</taxon>
        <taxon>Bacilli</taxon>
        <taxon>Bacillales</taxon>
        <taxon>Alicyclobacillaceae</taxon>
        <taxon>Collibacillus</taxon>
    </lineage>
</organism>
<evidence type="ECO:0000256" key="1">
    <source>
        <dbReference type="SAM" id="Phobius"/>
    </source>
</evidence>
<comment type="caution">
    <text evidence="2">The sequence shown here is derived from an EMBL/GenBank/DDBJ whole genome shotgun (WGS) entry which is preliminary data.</text>
</comment>
<evidence type="ECO:0008006" key="4">
    <source>
        <dbReference type="Google" id="ProtNLM"/>
    </source>
</evidence>
<keyword evidence="1" id="KW-0812">Transmembrane</keyword>
<accession>A0AAV4LKN2</accession>
<name>A0AAV4LKN2_9BACL</name>
<evidence type="ECO:0000313" key="3">
    <source>
        <dbReference type="Proteomes" id="UP001057291"/>
    </source>
</evidence>
<dbReference type="Proteomes" id="UP001057291">
    <property type="component" value="Unassembled WGS sequence"/>
</dbReference>
<evidence type="ECO:0000313" key="2">
    <source>
        <dbReference type="EMBL" id="GIM48250.1"/>
    </source>
</evidence>
<reference evidence="2" key="1">
    <citation type="journal article" date="2023" name="Int. J. Syst. Evol. Microbiol.">
        <title>Collibacillus ludicampi gen. nov., sp. nov., a new soil bacterium of the family Alicyclobacillaceae.</title>
        <authorList>
            <person name="Jojima T."/>
            <person name="Ioku Y."/>
            <person name="Fukuta Y."/>
            <person name="Shirasaka N."/>
            <person name="Matsumura Y."/>
            <person name="Mori M."/>
        </authorList>
    </citation>
    <scope>NUCLEOTIDE SEQUENCE</scope>
    <source>
        <strain evidence="2">TP075</strain>
    </source>
</reference>
<keyword evidence="1" id="KW-0472">Membrane</keyword>
<protein>
    <recommendedName>
        <fullName evidence="4">DUF1056 family protein</fullName>
    </recommendedName>
</protein>
<keyword evidence="3" id="KW-1185">Reference proteome</keyword>
<gene>
    <name evidence="2" type="ORF">DNHGIG_37990</name>
</gene>
<dbReference type="AlphaFoldDB" id="A0AAV4LKN2"/>
<sequence length="54" mass="6062">MFRYYLSIAIFCVILTIFTLFLSDHAVTLATIFMGFAGAFLAISFITSGSESRW</sequence>
<dbReference type="RefSeq" id="WP_282201145.1">
    <property type="nucleotide sequence ID" value="NZ_BOQE01000001.1"/>
</dbReference>